<dbReference type="Pfam" id="PF11829">
    <property type="entry name" value="DUF3349"/>
    <property type="match status" value="1"/>
</dbReference>
<dbReference type="Gene3D" id="6.10.140.2080">
    <property type="match status" value="1"/>
</dbReference>
<gene>
    <name evidence="1" type="ORF">MXD59_23000</name>
</gene>
<protein>
    <submittedName>
        <fullName evidence="1">DUF3349 domain-containing protein</fullName>
    </submittedName>
</protein>
<accession>A0ABT0K477</accession>
<comment type="caution">
    <text evidence="1">The sequence shown here is derived from an EMBL/GenBank/DDBJ whole genome shotgun (WGS) entry which is preliminary data.</text>
</comment>
<evidence type="ECO:0000313" key="2">
    <source>
        <dbReference type="Proteomes" id="UP001201873"/>
    </source>
</evidence>
<dbReference type="InterPro" id="IPR021784">
    <property type="entry name" value="DUF3349"/>
</dbReference>
<evidence type="ECO:0000313" key="1">
    <source>
        <dbReference type="EMBL" id="MCK9878595.1"/>
    </source>
</evidence>
<proteinExistence type="predicted"/>
<reference evidence="1 2" key="1">
    <citation type="submission" date="2022-04" db="EMBL/GenBank/DDBJ databases">
        <title>Genome diversity in the genus Frankia.</title>
        <authorList>
            <person name="Carlos-Shanley C."/>
            <person name="Hahn D."/>
        </authorList>
    </citation>
    <scope>NUCLEOTIDE SEQUENCE [LARGE SCALE GENOMIC DNA]</scope>
    <source>
        <strain evidence="1 2">Ag45/Mut15</strain>
    </source>
</reference>
<dbReference type="EMBL" id="JALKFT010000038">
    <property type="protein sequence ID" value="MCK9878595.1"/>
    <property type="molecule type" value="Genomic_DNA"/>
</dbReference>
<sequence>MSSRALPPFLASIVGWLRAGYPEGVPEHDYLPLFALLRRKLTADEVDELAATLAEADDSASVHAVRTAISELTNGAARDQDIARVSARLAAGGWPLAEPHR</sequence>
<name>A0ABT0K477_9ACTN</name>
<dbReference type="Proteomes" id="UP001201873">
    <property type="component" value="Unassembled WGS sequence"/>
</dbReference>
<organism evidence="1 2">
    <name type="scientific">Frankia umida</name>
    <dbReference type="NCBI Taxonomy" id="573489"/>
    <lineage>
        <taxon>Bacteria</taxon>
        <taxon>Bacillati</taxon>
        <taxon>Actinomycetota</taxon>
        <taxon>Actinomycetes</taxon>
        <taxon>Frankiales</taxon>
        <taxon>Frankiaceae</taxon>
        <taxon>Frankia</taxon>
    </lineage>
</organism>
<keyword evidence="2" id="KW-1185">Reference proteome</keyword>
<dbReference type="RefSeq" id="WP_248826689.1">
    <property type="nucleotide sequence ID" value="NZ_JALKFT010000038.1"/>
</dbReference>
<dbReference type="Gene3D" id="1.10.10.2390">
    <property type="match status" value="1"/>
</dbReference>